<keyword evidence="3 5" id="KW-1133">Transmembrane helix</keyword>
<keyword evidence="2 5" id="KW-0812">Transmembrane</keyword>
<feature type="transmembrane region" description="Helical" evidence="5">
    <location>
        <begin position="76"/>
        <end position="95"/>
    </location>
</feature>
<dbReference type="Proteomes" id="UP000548867">
    <property type="component" value="Unassembled WGS sequence"/>
</dbReference>
<comment type="caution">
    <text evidence="7">The sequence shown here is derived from an EMBL/GenBank/DDBJ whole genome shotgun (WGS) entry which is preliminary data.</text>
</comment>
<dbReference type="InterPro" id="IPR009915">
    <property type="entry name" value="NnrU_dom"/>
</dbReference>
<accession>A0A7W6CD81</accession>
<feature type="domain" description="NnrU" evidence="6">
    <location>
        <begin position="8"/>
        <end position="214"/>
    </location>
</feature>
<feature type="transmembrane region" description="Helical" evidence="5">
    <location>
        <begin position="145"/>
        <end position="162"/>
    </location>
</feature>
<dbReference type="GO" id="GO:0016020">
    <property type="term" value="C:membrane"/>
    <property type="evidence" value="ECO:0007669"/>
    <property type="project" value="UniProtKB-SubCell"/>
</dbReference>
<organism evidence="7 8">
    <name type="scientific">Novosphingobium sediminicola</name>
    <dbReference type="NCBI Taxonomy" id="563162"/>
    <lineage>
        <taxon>Bacteria</taxon>
        <taxon>Pseudomonadati</taxon>
        <taxon>Pseudomonadota</taxon>
        <taxon>Alphaproteobacteria</taxon>
        <taxon>Sphingomonadales</taxon>
        <taxon>Sphingomonadaceae</taxon>
        <taxon>Novosphingobium</taxon>
    </lineage>
</organism>
<evidence type="ECO:0000256" key="4">
    <source>
        <dbReference type="ARBA" id="ARBA00023136"/>
    </source>
</evidence>
<reference evidence="7 8" key="1">
    <citation type="submission" date="2020-08" db="EMBL/GenBank/DDBJ databases">
        <title>Genomic Encyclopedia of Type Strains, Phase IV (KMG-IV): sequencing the most valuable type-strain genomes for metagenomic binning, comparative biology and taxonomic classification.</title>
        <authorList>
            <person name="Goeker M."/>
        </authorList>
    </citation>
    <scope>NUCLEOTIDE SEQUENCE [LARGE SCALE GENOMIC DNA]</scope>
    <source>
        <strain evidence="7 8">DSM 27057</strain>
    </source>
</reference>
<name>A0A7W6CD81_9SPHN</name>
<keyword evidence="4 5" id="KW-0472">Membrane</keyword>
<evidence type="ECO:0000313" key="8">
    <source>
        <dbReference type="Proteomes" id="UP000548867"/>
    </source>
</evidence>
<dbReference type="RefSeq" id="WP_183623872.1">
    <property type="nucleotide sequence ID" value="NZ_JACIDX010000004.1"/>
</dbReference>
<evidence type="ECO:0000256" key="5">
    <source>
        <dbReference type="SAM" id="Phobius"/>
    </source>
</evidence>
<evidence type="ECO:0000256" key="3">
    <source>
        <dbReference type="ARBA" id="ARBA00022989"/>
    </source>
</evidence>
<feature type="transmembrane region" description="Helical" evidence="5">
    <location>
        <begin position="116"/>
        <end position="139"/>
    </location>
</feature>
<dbReference type="AlphaFoldDB" id="A0A7W6CD81"/>
<protein>
    <submittedName>
        <fullName evidence="7">Putative membrane protein</fullName>
    </submittedName>
</protein>
<feature type="transmembrane region" description="Helical" evidence="5">
    <location>
        <begin position="197"/>
        <end position="216"/>
    </location>
</feature>
<proteinExistence type="predicted"/>
<evidence type="ECO:0000313" key="7">
    <source>
        <dbReference type="EMBL" id="MBB3954408.1"/>
    </source>
</evidence>
<dbReference type="EMBL" id="JACIDX010000004">
    <property type="protein sequence ID" value="MBB3954408.1"/>
    <property type="molecule type" value="Genomic_DNA"/>
</dbReference>
<sequence length="228" mass="24225">MDQAFSWLLTGAMAFVGSHLLMSHPWRAGLLARLGEKGFMGLYSMVSFATLGWTIAAFRSVGPGGAPLWDGTGEALWIIASLLSLIGITLLLGSLHGNPAMPQVPGEKIAAARASGVFAVTRHPMMWGIALWALAHVLVAPAPRVIVLMVAMGALALIGARLQDGKKALLLGAAWESWSGQTSYWPRLAGLGRISPLLWGIGIVVWLGATFGHVHANHVLAGVWRWVL</sequence>
<feature type="transmembrane region" description="Helical" evidence="5">
    <location>
        <begin position="6"/>
        <end position="26"/>
    </location>
</feature>
<feature type="transmembrane region" description="Helical" evidence="5">
    <location>
        <begin position="38"/>
        <end position="56"/>
    </location>
</feature>
<evidence type="ECO:0000259" key="6">
    <source>
        <dbReference type="Pfam" id="PF07298"/>
    </source>
</evidence>
<dbReference type="Gene3D" id="1.20.120.1630">
    <property type="match status" value="1"/>
</dbReference>
<keyword evidence="8" id="KW-1185">Reference proteome</keyword>
<evidence type="ECO:0000256" key="1">
    <source>
        <dbReference type="ARBA" id="ARBA00004141"/>
    </source>
</evidence>
<dbReference type="Pfam" id="PF07298">
    <property type="entry name" value="NnrU"/>
    <property type="match status" value="1"/>
</dbReference>
<gene>
    <name evidence="7" type="ORF">GGR38_001335</name>
</gene>
<evidence type="ECO:0000256" key="2">
    <source>
        <dbReference type="ARBA" id="ARBA00022692"/>
    </source>
</evidence>
<comment type="subcellular location">
    <subcellularLocation>
        <location evidence="1">Membrane</location>
        <topology evidence="1">Multi-pass membrane protein</topology>
    </subcellularLocation>
</comment>